<dbReference type="Gene3D" id="3.40.50.1110">
    <property type="entry name" value="SGNH hydrolase"/>
    <property type="match status" value="1"/>
</dbReference>
<evidence type="ECO:0000313" key="2">
    <source>
        <dbReference type="EMBL" id="CAL4100720.1"/>
    </source>
</evidence>
<accession>A0AAV2QTB8</accession>
<dbReference type="EMBL" id="CAXKWB010011288">
    <property type="protein sequence ID" value="CAL4100720.1"/>
    <property type="molecule type" value="Genomic_DNA"/>
</dbReference>
<evidence type="ECO:0000256" key="1">
    <source>
        <dbReference type="ARBA" id="ARBA00037957"/>
    </source>
</evidence>
<reference evidence="2 3" key="1">
    <citation type="submission" date="2024-05" db="EMBL/GenBank/DDBJ databases">
        <authorList>
            <person name="Wallberg A."/>
        </authorList>
    </citation>
    <scope>NUCLEOTIDE SEQUENCE [LARGE SCALE GENOMIC DNA]</scope>
</reference>
<proteinExistence type="inferred from homology"/>
<organism evidence="2 3">
    <name type="scientific">Meganyctiphanes norvegica</name>
    <name type="common">Northern krill</name>
    <name type="synonym">Thysanopoda norvegica</name>
    <dbReference type="NCBI Taxonomy" id="48144"/>
    <lineage>
        <taxon>Eukaryota</taxon>
        <taxon>Metazoa</taxon>
        <taxon>Ecdysozoa</taxon>
        <taxon>Arthropoda</taxon>
        <taxon>Crustacea</taxon>
        <taxon>Multicrustacea</taxon>
        <taxon>Malacostraca</taxon>
        <taxon>Eumalacostraca</taxon>
        <taxon>Eucarida</taxon>
        <taxon>Euphausiacea</taxon>
        <taxon>Euphausiidae</taxon>
        <taxon>Meganyctiphanes</taxon>
    </lineage>
</organism>
<evidence type="ECO:0008006" key="4">
    <source>
        <dbReference type="Google" id="ProtNLM"/>
    </source>
</evidence>
<protein>
    <recommendedName>
        <fullName evidence="4">PC-esterase domain-containing protein 1A-like</fullName>
    </recommendedName>
</protein>
<feature type="non-terminal residue" evidence="2">
    <location>
        <position position="314"/>
    </location>
</feature>
<name>A0AAV2QTB8_MEGNR</name>
<sequence>MADLFTQNDIADLFANKFIIMLGDSNMRAMYKDLVYLFKHGRMTPASCFRGRHDNPFCGDKLIQVTKPSQGRGYYEVRQFEDSQCSMMIRYQFITSVYGTLVQQLCTELETGEVPIPQVVIINSCMWDLTRWGPYQEENYKRNIIKLFSRLRKILPDDTLVLWTTTPPVSSEHVKGGVLIKQLDFIQHSMRFMFMEANSFVQQVCVAFDYDLLDLHYWMRFQLNRRTIDGLHWEPHAMRYITNLLLTHISLAFENPLPNKFTNRSLDKTKMKATEALRGWKIDINLSKETMEDIFEIPLNERNSVIEISNPTCK</sequence>
<dbReference type="PANTHER" id="PTHR14469">
    <property type="entry name" value="SARCOMA ANTIGEN NY-SAR-23"/>
    <property type="match status" value="1"/>
</dbReference>
<evidence type="ECO:0000313" key="3">
    <source>
        <dbReference type="Proteomes" id="UP001497623"/>
    </source>
</evidence>
<gene>
    <name evidence="2" type="ORF">MNOR_LOCUS16869</name>
</gene>
<dbReference type="AlphaFoldDB" id="A0AAV2QTB8"/>
<keyword evidence="3" id="KW-1185">Reference proteome</keyword>
<comment type="caution">
    <text evidence="2">The sequence shown here is derived from an EMBL/GenBank/DDBJ whole genome shotgun (WGS) entry which is preliminary data.</text>
</comment>
<dbReference type="InterPro" id="IPR036514">
    <property type="entry name" value="SGNH_hydro_sf"/>
</dbReference>
<comment type="similarity">
    <text evidence="1">Belongs to the PC-esterase family.</text>
</comment>
<dbReference type="Proteomes" id="UP001497623">
    <property type="component" value="Unassembled WGS sequence"/>
</dbReference>
<dbReference type="PANTHER" id="PTHR14469:SF0">
    <property type="entry name" value="FAMILY WITH SEQUENCE SIMILARITY 113"/>
    <property type="match status" value="1"/>
</dbReference>
<dbReference type="SUPFAM" id="SSF52266">
    <property type="entry name" value="SGNH hydrolase"/>
    <property type="match status" value="1"/>
</dbReference>